<dbReference type="EMBL" id="BSUL01000001">
    <property type="protein sequence ID" value="GMA27447.1"/>
    <property type="molecule type" value="Genomic_DNA"/>
</dbReference>
<evidence type="ECO:0000259" key="2">
    <source>
        <dbReference type="PROSITE" id="PS50943"/>
    </source>
</evidence>
<dbReference type="InterPro" id="IPR001387">
    <property type="entry name" value="Cro/C1-type_HTH"/>
</dbReference>
<name>A0AA37UHU9_9MICO</name>
<dbReference type="Gene3D" id="3.30.450.180">
    <property type="match status" value="1"/>
</dbReference>
<protein>
    <submittedName>
        <fullName evidence="3">Transcriptional regulator</fullName>
    </submittedName>
</protein>
<dbReference type="InterPro" id="IPR010982">
    <property type="entry name" value="Lambda_DNA-bd_dom_sf"/>
</dbReference>
<dbReference type="InterPro" id="IPR041413">
    <property type="entry name" value="MLTR_LBD"/>
</dbReference>
<dbReference type="PANTHER" id="PTHR35010">
    <property type="entry name" value="BLL4672 PROTEIN-RELATED"/>
    <property type="match status" value="1"/>
</dbReference>
<accession>A0AA37UHU9</accession>
<dbReference type="CDD" id="cd00093">
    <property type="entry name" value="HTH_XRE"/>
    <property type="match status" value="1"/>
</dbReference>
<dbReference type="Pfam" id="PF17765">
    <property type="entry name" value="MLTR_LBD"/>
    <property type="match status" value="1"/>
</dbReference>
<dbReference type="PROSITE" id="PS50943">
    <property type="entry name" value="HTH_CROC1"/>
    <property type="match status" value="1"/>
</dbReference>
<dbReference type="Proteomes" id="UP001157160">
    <property type="component" value="Unassembled WGS sequence"/>
</dbReference>
<reference evidence="3 4" key="1">
    <citation type="journal article" date="2014" name="Int. J. Syst. Evol. Microbiol.">
        <title>Complete genome sequence of Corynebacterium casei LMG S-19264T (=DSM 44701T), isolated from a smear-ripened cheese.</title>
        <authorList>
            <consortium name="US DOE Joint Genome Institute (JGI-PGF)"/>
            <person name="Walter F."/>
            <person name="Albersmeier A."/>
            <person name="Kalinowski J."/>
            <person name="Ruckert C."/>
        </authorList>
    </citation>
    <scope>NUCLEOTIDE SEQUENCE [LARGE SCALE GENOMIC DNA]</scope>
    <source>
        <strain evidence="3 4">NBRC 112289</strain>
    </source>
</reference>
<sequence>MHDAAEVRDFLTTRRARLTPREAGLPFAGGQRRVPGLRREEVAMLAGVSVDYYTRLERGSLGGASDAVLDALARALRLDEAEREHLHDLARLANASPTARTRAPRSAKPSVRASLQRVIDAMPAVPAMIRNERRDLLALNTVAARLYTPVLANEANRSNLARFCFLDPASRAFFSNWSTSAGDLVASLRKSAAADPDDRGLTDLIGELTARSDAFAQFWAAHRVRFHQNGAKRIRHPEVGELRLDYESMPLPADPTLSLVVYTPSDDATADALALLASLAATERAASGAAAEPSAASSTGVEASRGADRADEA</sequence>
<dbReference type="SMART" id="SM00530">
    <property type="entry name" value="HTH_XRE"/>
    <property type="match status" value="1"/>
</dbReference>
<evidence type="ECO:0000256" key="1">
    <source>
        <dbReference type="SAM" id="MobiDB-lite"/>
    </source>
</evidence>
<feature type="compositionally biased region" description="Low complexity" evidence="1">
    <location>
        <begin position="286"/>
        <end position="300"/>
    </location>
</feature>
<gene>
    <name evidence="3" type="ORF">GCM10025874_07000</name>
</gene>
<proteinExistence type="predicted"/>
<organism evidence="3 4">
    <name type="scientific">Arenivirga flava</name>
    <dbReference type="NCBI Taxonomy" id="1930060"/>
    <lineage>
        <taxon>Bacteria</taxon>
        <taxon>Bacillati</taxon>
        <taxon>Actinomycetota</taxon>
        <taxon>Actinomycetes</taxon>
        <taxon>Micrococcales</taxon>
        <taxon>Microbacteriaceae</taxon>
        <taxon>Arenivirga</taxon>
    </lineage>
</organism>
<dbReference type="AlphaFoldDB" id="A0AA37UHU9"/>
<dbReference type="PANTHER" id="PTHR35010:SF2">
    <property type="entry name" value="BLL4672 PROTEIN"/>
    <property type="match status" value="1"/>
</dbReference>
<evidence type="ECO:0000313" key="4">
    <source>
        <dbReference type="Proteomes" id="UP001157160"/>
    </source>
</evidence>
<comment type="caution">
    <text evidence="3">The sequence shown here is derived from an EMBL/GenBank/DDBJ whole genome shotgun (WGS) entry which is preliminary data.</text>
</comment>
<dbReference type="GO" id="GO:0003677">
    <property type="term" value="F:DNA binding"/>
    <property type="evidence" value="ECO:0007669"/>
    <property type="project" value="InterPro"/>
</dbReference>
<evidence type="ECO:0000313" key="3">
    <source>
        <dbReference type="EMBL" id="GMA27447.1"/>
    </source>
</evidence>
<dbReference type="RefSeq" id="WP_284230058.1">
    <property type="nucleotide sequence ID" value="NZ_BSUL01000001.1"/>
</dbReference>
<dbReference type="SUPFAM" id="SSF47413">
    <property type="entry name" value="lambda repressor-like DNA-binding domains"/>
    <property type="match status" value="1"/>
</dbReference>
<dbReference type="Pfam" id="PF13560">
    <property type="entry name" value="HTH_31"/>
    <property type="match status" value="1"/>
</dbReference>
<dbReference type="Gene3D" id="1.10.260.40">
    <property type="entry name" value="lambda repressor-like DNA-binding domains"/>
    <property type="match status" value="1"/>
</dbReference>
<feature type="region of interest" description="Disordered" evidence="1">
    <location>
        <begin position="286"/>
        <end position="313"/>
    </location>
</feature>
<feature type="domain" description="HTH cro/C1-type" evidence="2">
    <location>
        <begin position="36"/>
        <end position="83"/>
    </location>
</feature>
<keyword evidence="4" id="KW-1185">Reference proteome</keyword>